<evidence type="ECO:0000313" key="2">
    <source>
        <dbReference type="EMBL" id="KKM73973.1"/>
    </source>
</evidence>
<reference evidence="2" key="1">
    <citation type="journal article" date="2015" name="Nature">
        <title>Complex archaea that bridge the gap between prokaryotes and eukaryotes.</title>
        <authorList>
            <person name="Spang A."/>
            <person name="Saw J.H."/>
            <person name="Jorgensen S.L."/>
            <person name="Zaremba-Niedzwiedzka K."/>
            <person name="Martijn J."/>
            <person name="Lind A.E."/>
            <person name="van Eijk R."/>
            <person name="Schleper C."/>
            <person name="Guy L."/>
            <person name="Ettema T.J."/>
        </authorList>
    </citation>
    <scope>NUCLEOTIDE SEQUENCE</scope>
</reference>
<gene>
    <name evidence="2" type="ORF">LCGC14_1405040</name>
</gene>
<dbReference type="Gene3D" id="3.30.870.30">
    <property type="entry name" value="MITD, C-terminal phospholipase D-like domain"/>
    <property type="match status" value="1"/>
</dbReference>
<dbReference type="InterPro" id="IPR032341">
    <property type="entry name" value="MITD1_C"/>
</dbReference>
<proteinExistence type="predicted"/>
<dbReference type="Pfam" id="PF16565">
    <property type="entry name" value="MIT_C"/>
    <property type="match status" value="1"/>
</dbReference>
<dbReference type="AlphaFoldDB" id="A0A0F9JW94"/>
<protein>
    <recommendedName>
        <fullName evidence="1">MITD1 C-terminal phospholipase D-like domain-containing protein</fullName>
    </recommendedName>
</protein>
<accession>A0A0F9JW94</accession>
<comment type="caution">
    <text evidence="2">The sequence shown here is derived from an EMBL/GenBank/DDBJ whole genome shotgun (WGS) entry which is preliminary data.</text>
</comment>
<dbReference type="EMBL" id="LAZR01009215">
    <property type="protein sequence ID" value="KKM73973.1"/>
    <property type="molecule type" value="Genomic_DNA"/>
</dbReference>
<feature type="domain" description="MITD1 C-terminal phospholipase D-like" evidence="1">
    <location>
        <begin position="20"/>
        <end position="113"/>
    </location>
</feature>
<dbReference type="InterPro" id="IPR038113">
    <property type="entry name" value="MITD1_C_sf"/>
</dbReference>
<name>A0A0F9JW94_9ZZZZ</name>
<sequence length="139" mass="16157">MSPDRSPEEKTLDLVEGQRGISYEKLFLPYLQGAKSIKICDPYIRLQYQIYNLMSFCEMLDPSEGTLKLELVTACDSYLKTELKDKLNELKKGLSRDHIEFDYTLEDTLHDEKQQGALLSFVNAYKKRLDLEVNENLLL</sequence>
<organism evidence="2">
    <name type="scientific">marine sediment metagenome</name>
    <dbReference type="NCBI Taxonomy" id="412755"/>
    <lineage>
        <taxon>unclassified sequences</taxon>
        <taxon>metagenomes</taxon>
        <taxon>ecological metagenomes</taxon>
    </lineage>
</organism>
<evidence type="ECO:0000259" key="1">
    <source>
        <dbReference type="Pfam" id="PF16565"/>
    </source>
</evidence>